<comment type="caution">
    <text evidence="1">The sequence shown here is derived from an EMBL/GenBank/DDBJ whole genome shotgun (WGS) entry which is preliminary data.</text>
</comment>
<gene>
    <name evidence="1" type="ORF">BDA96_06G000800</name>
</gene>
<reference evidence="1" key="1">
    <citation type="journal article" date="2019" name="BMC Genomics">
        <title>A new reference genome for Sorghum bicolor reveals high levels of sequence similarity between sweet and grain genotypes: implications for the genetics of sugar metabolism.</title>
        <authorList>
            <person name="Cooper E.A."/>
            <person name="Brenton Z.W."/>
            <person name="Flinn B.S."/>
            <person name="Jenkins J."/>
            <person name="Shu S."/>
            <person name="Flowers D."/>
            <person name="Luo F."/>
            <person name="Wang Y."/>
            <person name="Xia P."/>
            <person name="Barry K."/>
            <person name="Daum C."/>
            <person name="Lipzen A."/>
            <person name="Yoshinaga Y."/>
            <person name="Schmutz J."/>
            <person name="Saski C."/>
            <person name="Vermerris W."/>
            <person name="Kresovich S."/>
        </authorList>
    </citation>
    <scope>NUCLEOTIDE SEQUENCE</scope>
</reference>
<dbReference type="EMBL" id="CM027685">
    <property type="protein sequence ID" value="KAG0524816.1"/>
    <property type="molecule type" value="Genomic_DNA"/>
</dbReference>
<sequence length="180" mass="19432">MLDDWAVSEALPPCVPSFNASESGQCGMVGWWIGIWDSIYSLHLPGEAAAAAAEEAKKWSQSQRERERGGGEERVNCSSVSLNLNTSASSFLASSQCPFHFQTRRDRPFPTLRCHYNIAVANLSLQYLNRQRNLAVATCSATRPLELPPFFIASSPSSGGSIIGALFGSIDSSAWCLSAA</sequence>
<reference evidence="1" key="2">
    <citation type="submission" date="2020-10" db="EMBL/GenBank/DDBJ databases">
        <authorList>
            <person name="Cooper E.A."/>
            <person name="Brenton Z.W."/>
            <person name="Flinn B.S."/>
            <person name="Jenkins J."/>
            <person name="Shu S."/>
            <person name="Flowers D."/>
            <person name="Luo F."/>
            <person name="Wang Y."/>
            <person name="Xia P."/>
            <person name="Barry K."/>
            <person name="Daum C."/>
            <person name="Lipzen A."/>
            <person name="Yoshinaga Y."/>
            <person name="Schmutz J."/>
            <person name="Saski C."/>
            <person name="Vermerris W."/>
            <person name="Kresovich S."/>
        </authorList>
    </citation>
    <scope>NUCLEOTIDE SEQUENCE</scope>
</reference>
<evidence type="ECO:0000313" key="2">
    <source>
        <dbReference type="Proteomes" id="UP000807115"/>
    </source>
</evidence>
<dbReference type="Proteomes" id="UP000807115">
    <property type="component" value="Chromosome 6"/>
</dbReference>
<name>A0A921UBU1_SORBI</name>
<organism evidence="1 2">
    <name type="scientific">Sorghum bicolor</name>
    <name type="common">Sorghum</name>
    <name type="synonym">Sorghum vulgare</name>
    <dbReference type="NCBI Taxonomy" id="4558"/>
    <lineage>
        <taxon>Eukaryota</taxon>
        <taxon>Viridiplantae</taxon>
        <taxon>Streptophyta</taxon>
        <taxon>Embryophyta</taxon>
        <taxon>Tracheophyta</taxon>
        <taxon>Spermatophyta</taxon>
        <taxon>Magnoliopsida</taxon>
        <taxon>Liliopsida</taxon>
        <taxon>Poales</taxon>
        <taxon>Poaceae</taxon>
        <taxon>PACMAD clade</taxon>
        <taxon>Panicoideae</taxon>
        <taxon>Andropogonodae</taxon>
        <taxon>Andropogoneae</taxon>
        <taxon>Sorghinae</taxon>
        <taxon>Sorghum</taxon>
    </lineage>
</organism>
<accession>A0A921UBU1</accession>
<dbReference type="AlphaFoldDB" id="A0A921UBU1"/>
<evidence type="ECO:0000313" key="1">
    <source>
        <dbReference type="EMBL" id="KAG0524816.1"/>
    </source>
</evidence>
<protein>
    <submittedName>
        <fullName evidence="1">Uncharacterized protein</fullName>
    </submittedName>
</protein>
<proteinExistence type="predicted"/>